<evidence type="ECO:0000256" key="10">
    <source>
        <dbReference type="ARBA" id="ARBA00048954"/>
    </source>
</evidence>
<proteinExistence type="inferred from homology"/>
<keyword evidence="2 11" id="KW-0639">Primosome</keyword>
<evidence type="ECO:0000256" key="7">
    <source>
        <dbReference type="ARBA" id="ARBA00022840"/>
    </source>
</evidence>
<keyword evidence="9" id="KW-0413">Isomerase</keyword>
<name>A0A023HB96_9STRA</name>
<keyword evidence="13" id="KW-0150">Chloroplast</keyword>
<dbReference type="GO" id="GO:0005829">
    <property type="term" value="C:cytosol"/>
    <property type="evidence" value="ECO:0007669"/>
    <property type="project" value="TreeGrafter"/>
</dbReference>
<dbReference type="GeneID" id="19740353"/>
<comment type="catalytic activity">
    <reaction evidence="10 11">
        <text>ATP + H2O = ADP + phosphate + H(+)</text>
        <dbReference type="Rhea" id="RHEA:13065"/>
        <dbReference type="ChEBI" id="CHEBI:15377"/>
        <dbReference type="ChEBI" id="CHEBI:15378"/>
        <dbReference type="ChEBI" id="CHEBI:30616"/>
        <dbReference type="ChEBI" id="CHEBI:43474"/>
        <dbReference type="ChEBI" id="CHEBI:456216"/>
        <dbReference type="EC" id="5.6.2.3"/>
    </reaction>
</comment>
<keyword evidence="4 11" id="KW-0547">Nucleotide-binding</keyword>
<dbReference type="SUPFAM" id="SSF48024">
    <property type="entry name" value="N-terminal domain of DnaB helicase"/>
    <property type="match status" value="1"/>
</dbReference>
<dbReference type="AlphaFoldDB" id="A0A023HB96"/>
<comment type="function">
    <text evidence="11">The main replicative DNA helicase, it participates in initiation and elongation during chromosome replication. Travels ahead of the DNA replisome, separating dsDNA into templates for DNA synthesis. A processive ATP-dependent 5'-3' DNA helicase it has DNA-dependent ATPase activity.</text>
</comment>
<accession>A0A023HB96</accession>
<dbReference type="SUPFAM" id="SSF52540">
    <property type="entry name" value="P-loop containing nucleoside triphosphate hydrolases"/>
    <property type="match status" value="1"/>
</dbReference>
<keyword evidence="7 11" id="KW-0067">ATP-binding</keyword>
<evidence type="ECO:0000256" key="11">
    <source>
        <dbReference type="RuleBase" id="RU362085"/>
    </source>
</evidence>
<dbReference type="InterPro" id="IPR036185">
    <property type="entry name" value="DNA_heli_DnaB-like_N_sf"/>
</dbReference>
<comment type="similarity">
    <text evidence="1 11">Belongs to the helicase family. DnaB subfamily.</text>
</comment>
<dbReference type="InterPro" id="IPR007692">
    <property type="entry name" value="DNA_helicase_DnaB"/>
</dbReference>
<dbReference type="GO" id="GO:0006269">
    <property type="term" value="P:DNA replication, synthesis of primer"/>
    <property type="evidence" value="ECO:0007669"/>
    <property type="project" value="UniProtKB-UniRule"/>
</dbReference>
<dbReference type="Gene3D" id="3.40.50.300">
    <property type="entry name" value="P-loop containing nucleotide triphosphate hydrolases"/>
    <property type="match status" value="1"/>
</dbReference>
<dbReference type="InterPro" id="IPR016136">
    <property type="entry name" value="DNA_helicase_N/primase_C"/>
</dbReference>
<dbReference type="Pfam" id="PF03796">
    <property type="entry name" value="DnaB_C"/>
    <property type="match status" value="1"/>
</dbReference>
<feature type="domain" description="SF4 helicase" evidence="12">
    <location>
        <begin position="185"/>
        <end position="452"/>
    </location>
</feature>
<reference evidence="13" key="1">
    <citation type="journal article" date="2014" name="Genome Biol. Evol.">
        <title>Serial gene losses and foreign DNA underlie size and sequence variation in the plastid genomes of diatoms.</title>
        <authorList>
            <person name="Ruck E.C."/>
            <person name="Nakov T."/>
            <person name="Jansen R.K."/>
            <person name="Theriot E.C."/>
            <person name="Alverson A.J."/>
        </authorList>
    </citation>
    <scope>NUCLEOTIDE SEQUENCE</scope>
    <source>
        <strain evidence="13">Ccmp1856</strain>
    </source>
</reference>
<evidence type="ECO:0000256" key="4">
    <source>
        <dbReference type="ARBA" id="ARBA00022741"/>
    </source>
</evidence>
<evidence type="ECO:0000256" key="8">
    <source>
        <dbReference type="ARBA" id="ARBA00023125"/>
    </source>
</evidence>
<protein>
    <recommendedName>
        <fullName evidence="11">Replicative DNA helicase</fullName>
        <ecNumber evidence="11">5.6.2.3</ecNumber>
    </recommendedName>
</protein>
<dbReference type="FunFam" id="3.40.50.300:FF:001761">
    <property type="entry name" value="Replicative DNA helicase"/>
    <property type="match status" value="1"/>
</dbReference>
<evidence type="ECO:0000256" key="9">
    <source>
        <dbReference type="ARBA" id="ARBA00023235"/>
    </source>
</evidence>
<dbReference type="Pfam" id="PF00772">
    <property type="entry name" value="DnaB"/>
    <property type="match status" value="1"/>
</dbReference>
<keyword evidence="3 11" id="KW-0235">DNA replication</keyword>
<dbReference type="InterPro" id="IPR003593">
    <property type="entry name" value="AAA+_ATPase"/>
</dbReference>
<dbReference type="PROSITE" id="PS51199">
    <property type="entry name" value="SF4_HELICASE"/>
    <property type="match status" value="1"/>
</dbReference>
<dbReference type="CDD" id="cd00984">
    <property type="entry name" value="DnaB_C"/>
    <property type="match status" value="1"/>
</dbReference>
<evidence type="ECO:0000256" key="6">
    <source>
        <dbReference type="ARBA" id="ARBA00022806"/>
    </source>
</evidence>
<dbReference type="EMBL" id="KC509524">
    <property type="protein sequence ID" value="AGH28839.1"/>
    <property type="molecule type" value="Genomic_DNA"/>
</dbReference>
<organism evidence="13">
    <name type="scientific">Leptocylindrus danicus</name>
    <dbReference type="NCBI Taxonomy" id="163516"/>
    <lineage>
        <taxon>Eukaryota</taxon>
        <taxon>Sar</taxon>
        <taxon>Stramenopiles</taxon>
        <taxon>Ochrophyta</taxon>
        <taxon>Bacillariophyta</taxon>
        <taxon>Coscinodiscophyceae</taxon>
        <taxon>Chaetocerotophycidae</taxon>
        <taxon>Leptocylindrales</taxon>
        <taxon>Leptocylindraceae</taxon>
        <taxon>Leptocylindrus</taxon>
    </lineage>
</organism>
<geneLocation type="chloroplast" evidence="13"/>
<dbReference type="GO" id="GO:0016887">
    <property type="term" value="F:ATP hydrolysis activity"/>
    <property type="evidence" value="ECO:0007669"/>
    <property type="project" value="RHEA"/>
</dbReference>
<dbReference type="InterPro" id="IPR027417">
    <property type="entry name" value="P-loop_NTPase"/>
</dbReference>
<dbReference type="InterPro" id="IPR007694">
    <property type="entry name" value="DNA_helicase_DnaB-like_C"/>
</dbReference>
<dbReference type="PANTHER" id="PTHR30153:SF2">
    <property type="entry name" value="REPLICATIVE DNA HELICASE"/>
    <property type="match status" value="1"/>
</dbReference>
<dbReference type="GO" id="GO:0005524">
    <property type="term" value="F:ATP binding"/>
    <property type="evidence" value="ECO:0007669"/>
    <property type="project" value="UniProtKB-UniRule"/>
</dbReference>
<dbReference type="GO" id="GO:0003677">
    <property type="term" value="F:DNA binding"/>
    <property type="evidence" value="ECO:0007669"/>
    <property type="project" value="UniProtKB-UniRule"/>
</dbReference>
<sequence length="461" mass="52974">MKNSDNNTQEIINENYLPHNFLAEKIVLSSLLLDSQMIELAIRKLPSEAFYFKNHQEIYKAILLLYQKEEKVDALVLTTFLKTNGLLEKIGGLPLLRTLLNELPELINVKEYMELLYDKYVRRTLIKLSYKTINSAYMTNISLENTIQVLELEIFNLLTETKNTDILGSTELFHKVFLDLKQRSLKSTTSGILTGFYDLDLITQGFQNSDLIIIAGRPSMGKTAFSLAIMLNVIKTINLPVLFFSLEMSKEQLIYRLLSQEAEINSRKLRSGSLSNQEWEQLLNCIKNFSDLPLFIDDTPNLTIQEIRVKIRSIIFKHSKIGLIIVDYLQLMQNSNSNSKIENRVQELSQITRLLKNLAREFNVPIVALSQLSRNVEARVSKKPVLSDLRESGSIEQDADLVLMIYRDSYYNESDNNITEIIIAKHRNGPIGTVSLNFDSEFTKFSNIERDVNCPEPDSNW</sequence>
<keyword evidence="8 11" id="KW-0238">DNA-binding</keyword>
<evidence type="ECO:0000313" key="13">
    <source>
        <dbReference type="EMBL" id="AGH28839.1"/>
    </source>
</evidence>
<keyword evidence="13" id="KW-0934">Plastid</keyword>
<dbReference type="GO" id="GO:0043139">
    <property type="term" value="F:5'-3' DNA helicase activity"/>
    <property type="evidence" value="ECO:0007669"/>
    <property type="project" value="UniProtKB-EC"/>
</dbReference>
<evidence type="ECO:0000256" key="3">
    <source>
        <dbReference type="ARBA" id="ARBA00022705"/>
    </source>
</evidence>
<dbReference type="SMART" id="SM00382">
    <property type="entry name" value="AAA"/>
    <property type="match status" value="1"/>
</dbReference>
<keyword evidence="6 11" id="KW-0347">Helicase</keyword>
<evidence type="ECO:0000256" key="2">
    <source>
        <dbReference type="ARBA" id="ARBA00022515"/>
    </source>
</evidence>
<dbReference type="Gene3D" id="1.10.860.10">
    <property type="entry name" value="DNAb Helicase, Chain A"/>
    <property type="match status" value="1"/>
</dbReference>
<dbReference type="RefSeq" id="YP_009029308.1">
    <property type="nucleotide sequence ID" value="NC_024084.1"/>
</dbReference>
<dbReference type="InterPro" id="IPR007693">
    <property type="entry name" value="DNA_helicase_DnaB-like_N"/>
</dbReference>
<dbReference type="EC" id="5.6.2.3" evidence="11"/>
<evidence type="ECO:0000256" key="5">
    <source>
        <dbReference type="ARBA" id="ARBA00022801"/>
    </source>
</evidence>
<keyword evidence="5 11" id="KW-0378">Hydrolase</keyword>
<dbReference type="NCBIfam" id="TIGR00665">
    <property type="entry name" value="DnaB"/>
    <property type="match status" value="1"/>
</dbReference>
<gene>
    <name evidence="13" type="primary">dnaB</name>
</gene>
<dbReference type="PANTHER" id="PTHR30153">
    <property type="entry name" value="REPLICATIVE DNA HELICASE DNAB"/>
    <property type="match status" value="1"/>
</dbReference>
<evidence type="ECO:0000259" key="12">
    <source>
        <dbReference type="PROSITE" id="PS51199"/>
    </source>
</evidence>
<evidence type="ECO:0000256" key="1">
    <source>
        <dbReference type="ARBA" id="ARBA00008428"/>
    </source>
</evidence>